<dbReference type="Gene3D" id="3.40.50.2300">
    <property type="match status" value="1"/>
</dbReference>
<evidence type="ECO:0000256" key="1">
    <source>
        <dbReference type="ARBA" id="ARBA00000085"/>
    </source>
</evidence>
<evidence type="ECO:0000313" key="10">
    <source>
        <dbReference type="EMBL" id="GJN87299.1"/>
    </source>
</evidence>
<evidence type="ECO:0000259" key="8">
    <source>
        <dbReference type="PROSITE" id="PS50109"/>
    </source>
</evidence>
<dbReference type="InterPro" id="IPR036097">
    <property type="entry name" value="HisK_dim/P_sf"/>
</dbReference>
<dbReference type="SMART" id="SM00387">
    <property type="entry name" value="HATPase_c"/>
    <property type="match status" value="1"/>
</dbReference>
<dbReference type="Pfam" id="PF02518">
    <property type="entry name" value="HATPase_c"/>
    <property type="match status" value="1"/>
</dbReference>
<dbReference type="PANTHER" id="PTHR43047:SF72">
    <property type="entry name" value="OSMOSENSING HISTIDINE PROTEIN KINASE SLN1"/>
    <property type="match status" value="1"/>
</dbReference>
<dbReference type="SUPFAM" id="SSF55874">
    <property type="entry name" value="ATPase domain of HSP90 chaperone/DNA topoisomerase II/histidine kinase"/>
    <property type="match status" value="1"/>
</dbReference>
<keyword evidence="5" id="KW-0418">Kinase</keyword>
<keyword evidence="11" id="KW-1185">Reference proteome</keyword>
<gene>
    <name evidence="10" type="ORF">Rhopal_000247-T1</name>
</gene>
<dbReference type="InterPro" id="IPR005467">
    <property type="entry name" value="His_kinase_dom"/>
</dbReference>
<sequence length="966" mass="104146">MHPPASPAVAVNAAGPGAFPPVCIAGRDFGWSEISQWKGWLARNSRGEVSGDADDIPEAVRRILEQQPDPQRLSADPSYARNYLGRPETPEEILEYFARNGFLPPAPSPTEEDRIKLVRKYALDDPATVSAVSDVCALARAFFPDDVTVVSTAVTEDLTFLTGISRGPHDDKDWAKLLETLEASWCMCRHGLAAEDDQFVVLDAAEDWRVRHNPLFRPEGGELRFYASVRVSLPAGPATADLPRRMVPVGNICAISREPHAEVSNAQMTALHTLAKRVERDLLSAHEKEQQRKSREQAAFISSFLQLTLGGSSVSSDKVSASMQAVFGGAGTTSAASRNDTAAFGLAAERICALSSATSATILDLRAFLPAKQSDSTADDSHRSAKRPRVFFHSQTADGLNYDIDSGGNPLVVLGHSGVSNAAIRRLSKLSKVDIEHFERLIRRLKDGASPSLSLRGTCLQHLLPSHSPTSHLVPIFDHSGSLALLIVVSLHDSPEDLIDGDQSFLENVGHVCLSSLIKDQDAESDRARLAFVSSISHALRLPLHGLAGQLELIRGASRDLDEYLQVADVCMDSLRSTLQDAIDFYDLSDHLSVSAFSTSTVELVDLAALLQDVTTRALNRSVQVAFEADDESGVRAKPVRVILDVAARDQGWLVRANAGDLRRMVANVVANAYTYTNEGEVRVSLQPTGETVNGQQVVKISVKDTGVGMDESFLQSGQLFIPFRRADAFTPSAGLGLPIVNLLVAQYGGQIHVTSARGRGTTVDLILPLSLVDGAPAPPFNRSLSEELSLVTRAYTRAAQHAQPDGITSPLLGCTSSTGYEFRSAVDGQKGVDIFREGDFRPDVTVMDIGMPIKDGISASHEIREIEQERGWPRHKIIALTGLSNEVDRVKAKGTIDDWLLKGGNSLRVLTEELARLQLVIGADDDGEVVKASAPSDPSAPSLAQKAAQTDSYIATSPAVLSDNT</sequence>
<dbReference type="InterPro" id="IPR004358">
    <property type="entry name" value="Sig_transdc_His_kin-like_C"/>
</dbReference>
<dbReference type="GO" id="GO:0000155">
    <property type="term" value="F:phosphorelay sensor kinase activity"/>
    <property type="evidence" value="ECO:0007669"/>
    <property type="project" value="InterPro"/>
</dbReference>
<evidence type="ECO:0000256" key="5">
    <source>
        <dbReference type="ARBA" id="ARBA00022777"/>
    </source>
</evidence>
<feature type="compositionally biased region" description="Low complexity" evidence="7">
    <location>
        <begin position="933"/>
        <end position="945"/>
    </location>
</feature>
<dbReference type="PRINTS" id="PR00344">
    <property type="entry name" value="BCTRLSENSOR"/>
</dbReference>
<dbReference type="PROSITE" id="PS50110">
    <property type="entry name" value="RESPONSE_REGULATORY"/>
    <property type="match status" value="1"/>
</dbReference>
<feature type="domain" description="Histidine kinase" evidence="8">
    <location>
        <begin position="535"/>
        <end position="772"/>
    </location>
</feature>
<accession>A0AAV5GBS7</accession>
<feature type="modified residue" description="4-aspartylphosphate" evidence="6">
    <location>
        <position position="849"/>
    </location>
</feature>
<dbReference type="Pfam" id="PF00512">
    <property type="entry name" value="HisKA"/>
    <property type="match status" value="1"/>
</dbReference>
<evidence type="ECO:0000259" key="9">
    <source>
        <dbReference type="PROSITE" id="PS50110"/>
    </source>
</evidence>
<dbReference type="SUPFAM" id="SSF47384">
    <property type="entry name" value="Homodimeric domain of signal transducing histidine kinase"/>
    <property type="match status" value="1"/>
</dbReference>
<dbReference type="Proteomes" id="UP001342314">
    <property type="component" value="Unassembled WGS sequence"/>
</dbReference>
<evidence type="ECO:0000313" key="11">
    <source>
        <dbReference type="Proteomes" id="UP001342314"/>
    </source>
</evidence>
<dbReference type="SUPFAM" id="SSF52172">
    <property type="entry name" value="CheY-like"/>
    <property type="match status" value="1"/>
</dbReference>
<name>A0AAV5GBS7_9BASI</name>
<dbReference type="EMBL" id="BQKY01000001">
    <property type="protein sequence ID" value="GJN87299.1"/>
    <property type="molecule type" value="Genomic_DNA"/>
</dbReference>
<feature type="region of interest" description="Disordered" evidence="7">
    <location>
        <begin position="931"/>
        <end position="966"/>
    </location>
</feature>
<dbReference type="InterPro" id="IPR011006">
    <property type="entry name" value="CheY-like_superfamily"/>
</dbReference>
<keyword evidence="3 6" id="KW-0597">Phosphoprotein</keyword>
<dbReference type="EC" id="2.7.13.3" evidence="2"/>
<dbReference type="Gene3D" id="3.30.565.10">
    <property type="entry name" value="Histidine kinase-like ATPase, C-terminal domain"/>
    <property type="match status" value="1"/>
</dbReference>
<dbReference type="Gene3D" id="1.10.287.130">
    <property type="match status" value="1"/>
</dbReference>
<proteinExistence type="predicted"/>
<dbReference type="CDD" id="cd00082">
    <property type="entry name" value="HisKA"/>
    <property type="match status" value="1"/>
</dbReference>
<dbReference type="PANTHER" id="PTHR43047">
    <property type="entry name" value="TWO-COMPONENT HISTIDINE PROTEIN KINASE"/>
    <property type="match status" value="1"/>
</dbReference>
<dbReference type="InterPro" id="IPR036890">
    <property type="entry name" value="HATPase_C_sf"/>
</dbReference>
<keyword evidence="4" id="KW-0808">Transferase</keyword>
<protein>
    <recommendedName>
        <fullName evidence="2">histidine kinase</fullName>
        <ecNumber evidence="2">2.7.13.3</ecNumber>
    </recommendedName>
</protein>
<evidence type="ECO:0000256" key="2">
    <source>
        <dbReference type="ARBA" id="ARBA00012438"/>
    </source>
</evidence>
<dbReference type="CDD" id="cd17546">
    <property type="entry name" value="REC_hyHK_CKI1_RcsC-like"/>
    <property type="match status" value="1"/>
</dbReference>
<dbReference type="InterPro" id="IPR001789">
    <property type="entry name" value="Sig_transdc_resp-reg_receiver"/>
</dbReference>
<dbReference type="AlphaFoldDB" id="A0AAV5GBS7"/>
<dbReference type="InterPro" id="IPR003661">
    <property type="entry name" value="HisK_dim/P_dom"/>
</dbReference>
<dbReference type="SMART" id="SM00388">
    <property type="entry name" value="HisKA"/>
    <property type="match status" value="1"/>
</dbReference>
<reference evidence="10 11" key="1">
    <citation type="submission" date="2021-12" db="EMBL/GenBank/DDBJ databases">
        <title>High titer production of polyol ester of fatty acids by Rhodotorula paludigena BS15 towards product separation-free biomass refinery.</title>
        <authorList>
            <person name="Mano J."/>
            <person name="Ono H."/>
            <person name="Tanaka T."/>
            <person name="Naito K."/>
            <person name="Sushida H."/>
            <person name="Ike M."/>
            <person name="Tokuyasu K."/>
            <person name="Kitaoka M."/>
        </authorList>
    </citation>
    <scope>NUCLEOTIDE SEQUENCE [LARGE SCALE GENOMIC DNA]</scope>
    <source>
        <strain evidence="10 11">BS15</strain>
    </source>
</reference>
<dbReference type="GO" id="GO:0005886">
    <property type="term" value="C:plasma membrane"/>
    <property type="evidence" value="ECO:0007669"/>
    <property type="project" value="TreeGrafter"/>
</dbReference>
<feature type="domain" description="Response regulatory" evidence="9">
    <location>
        <begin position="782"/>
        <end position="918"/>
    </location>
</feature>
<comment type="caution">
    <text evidence="10">The sequence shown here is derived from an EMBL/GenBank/DDBJ whole genome shotgun (WGS) entry which is preliminary data.</text>
</comment>
<evidence type="ECO:0000256" key="3">
    <source>
        <dbReference type="ARBA" id="ARBA00022553"/>
    </source>
</evidence>
<evidence type="ECO:0000256" key="6">
    <source>
        <dbReference type="PROSITE-ProRule" id="PRU00169"/>
    </source>
</evidence>
<dbReference type="InterPro" id="IPR003594">
    <property type="entry name" value="HATPase_dom"/>
</dbReference>
<organism evidence="10 11">
    <name type="scientific">Rhodotorula paludigena</name>
    <dbReference type="NCBI Taxonomy" id="86838"/>
    <lineage>
        <taxon>Eukaryota</taxon>
        <taxon>Fungi</taxon>
        <taxon>Dikarya</taxon>
        <taxon>Basidiomycota</taxon>
        <taxon>Pucciniomycotina</taxon>
        <taxon>Microbotryomycetes</taxon>
        <taxon>Sporidiobolales</taxon>
        <taxon>Sporidiobolaceae</taxon>
        <taxon>Rhodotorula</taxon>
    </lineage>
</organism>
<dbReference type="GO" id="GO:0009927">
    <property type="term" value="F:histidine phosphotransfer kinase activity"/>
    <property type="evidence" value="ECO:0007669"/>
    <property type="project" value="TreeGrafter"/>
</dbReference>
<dbReference type="SMART" id="SM00448">
    <property type="entry name" value="REC"/>
    <property type="match status" value="1"/>
</dbReference>
<dbReference type="PROSITE" id="PS50109">
    <property type="entry name" value="HIS_KIN"/>
    <property type="match status" value="1"/>
</dbReference>
<comment type="catalytic activity">
    <reaction evidence="1">
        <text>ATP + protein L-histidine = ADP + protein N-phospho-L-histidine.</text>
        <dbReference type="EC" id="2.7.13.3"/>
    </reaction>
</comment>
<evidence type="ECO:0000256" key="7">
    <source>
        <dbReference type="SAM" id="MobiDB-lite"/>
    </source>
</evidence>
<evidence type="ECO:0000256" key="4">
    <source>
        <dbReference type="ARBA" id="ARBA00022679"/>
    </source>
</evidence>